<dbReference type="Proteomes" id="UP000265520">
    <property type="component" value="Unassembled WGS sequence"/>
</dbReference>
<reference evidence="1 2" key="1">
    <citation type="journal article" date="2018" name="Front. Plant Sci.">
        <title>Red Clover (Trifolium pratense) and Zigzag Clover (T. medium) - A Picture of Genomic Similarities and Differences.</title>
        <authorList>
            <person name="Dluhosova J."/>
            <person name="Istvanek J."/>
            <person name="Nedelnik J."/>
            <person name="Repkova J."/>
        </authorList>
    </citation>
    <scope>NUCLEOTIDE SEQUENCE [LARGE SCALE GENOMIC DNA]</scope>
    <source>
        <strain evidence="2">cv. 10/8</strain>
        <tissue evidence="1">Leaf</tissue>
    </source>
</reference>
<name>A0A392VJW9_9FABA</name>
<organism evidence="1 2">
    <name type="scientific">Trifolium medium</name>
    <dbReference type="NCBI Taxonomy" id="97028"/>
    <lineage>
        <taxon>Eukaryota</taxon>
        <taxon>Viridiplantae</taxon>
        <taxon>Streptophyta</taxon>
        <taxon>Embryophyta</taxon>
        <taxon>Tracheophyta</taxon>
        <taxon>Spermatophyta</taxon>
        <taxon>Magnoliopsida</taxon>
        <taxon>eudicotyledons</taxon>
        <taxon>Gunneridae</taxon>
        <taxon>Pentapetalae</taxon>
        <taxon>rosids</taxon>
        <taxon>fabids</taxon>
        <taxon>Fabales</taxon>
        <taxon>Fabaceae</taxon>
        <taxon>Papilionoideae</taxon>
        <taxon>50 kb inversion clade</taxon>
        <taxon>NPAAA clade</taxon>
        <taxon>Hologalegina</taxon>
        <taxon>IRL clade</taxon>
        <taxon>Trifolieae</taxon>
        <taxon>Trifolium</taxon>
    </lineage>
</organism>
<keyword evidence="2" id="KW-1185">Reference proteome</keyword>
<feature type="non-terminal residue" evidence="1">
    <location>
        <position position="38"/>
    </location>
</feature>
<protein>
    <submittedName>
        <fullName evidence="1">Uncharacterized protein</fullName>
    </submittedName>
</protein>
<evidence type="ECO:0000313" key="2">
    <source>
        <dbReference type="Proteomes" id="UP000265520"/>
    </source>
</evidence>
<comment type="caution">
    <text evidence="1">The sequence shown here is derived from an EMBL/GenBank/DDBJ whole genome shotgun (WGS) entry which is preliminary data.</text>
</comment>
<sequence length="38" mass="3963">MTRGSVSDGGSVTGVCPAVVMAHGCFSGGGYGTWWWWL</sequence>
<accession>A0A392VJW9</accession>
<dbReference type="AlphaFoldDB" id="A0A392VJW9"/>
<proteinExistence type="predicted"/>
<evidence type="ECO:0000313" key="1">
    <source>
        <dbReference type="EMBL" id="MCI87271.1"/>
    </source>
</evidence>
<dbReference type="EMBL" id="LXQA011162014">
    <property type="protein sequence ID" value="MCI87271.1"/>
    <property type="molecule type" value="Genomic_DNA"/>
</dbReference>